<dbReference type="Gene3D" id="3.30.2140.10">
    <property type="entry name" value="Arylamine N-acetyltransferase"/>
    <property type="match status" value="1"/>
</dbReference>
<protein>
    <submittedName>
        <fullName evidence="3">Arylamine N-acetyltransferase</fullName>
    </submittedName>
</protein>
<dbReference type="InterPro" id="IPR001447">
    <property type="entry name" value="Arylamine_N-AcTrfase"/>
</dbReference>
<dbReference type="PANTHER" id="PTHR11786:SF0">
    <property type="entry name" value="ARYLAMINE N-ACETYLTRANSFERASE 4-RELATED"/>
    <property type="match status" value="1"/>
</dbReference>
<dbReference type="GO" id="GO:0016407">
    <property type="term" value="F:acetyltransferase activity"/>
    <property type="evidence" value="ECO:0007669"/>
    <property type="project" value="InterPro"/>
</dbReference>
<evidence type="ECO:0000313" key="4">
    <source>
        <dbReference type="Proteomes" id="UP000290365"/>
    </source>
</evidence>
<organism evidence="3 4">
    <name type="scientific">Ktedonosporobacter rubrisoli</name>
    <dbReference type="NCBI Taxonomy" id="2509675"/>
    <lineage>
        <taxon>Bacteria</taxon>
        <taxon>Bacillati</taxon>
        <taxon>Chloroflexota</taxon>
        <taxon>Ktedonobacteria</taxon>
        <taxon>Ktedonobacterales</taxon>
        <taxon>Ktedonosporobacteraceae</taxon>
        <taxon>Ktedonosporobacter</taxon>
    </lineage>
</organism>
<keyword evidence="4" id="KW-1185">Reference proteome</keyword>
<evidence type="ECO:0000256" key="2">
    <source>
        <dbReference type="RuleBase" id="RU003452"/>
    </source>
</evidence>
<dbReference type="KEGG" id="kbs:EPA93_06685"/>
<dbReference type="OrthoDB" id="7181050at2"/>
<dbReference type="Pfam" id="PF00797">
    <property type="entry name" value="Acetyltransf_2"/>
    <property type="match status" value="1"/>
</dbReference>
<dbReference type="SUPFAM" id="SSF54001">
    <property type="entry name" value="Cysteine proteinases"/>
    <property type="match status" value="1"/>
</dbReference>
<dbReference type="Gene3D" id="2.40.128.150">
    <property type="entry name" value="Cysteine proteinases"/>
    <property type="match status" value="1"/>
</dbReference>
<keyword evidence="3" id="KW-0808">Transferase</keyword>
<dbReference type="Proteomes" id="UP000290365">
    <property type="component" value="Chromosome"/>
</dbReference>
<dbReference type="InterPro" id="IPR038765">
    <property type="entry name" value="Papain-like_cys_pep_sf"/>
</dbReference>
<dbReference type="AlphaFoldDB" id="A0A4P6JKJ2"/>
<evidence type="ECO:0000313" key="3">
    <source>
        <dbReference type="EMBL" id="QBD75707.1"/>
    </source>
</evidence>
<sequence>MRIKQYLQRIRYQGPLEPNLATLQGLHEAHLLSVPFENLDIYQGREIVLDEPALWTKIVEHRRGGFCYELNGLFAWLLRALGFQVQLLSARVATGAERFGPEFDHLTLLVTLEQDWLADVGFGESYRWPLLLQDSLVHEEPFGKYCLLREQQFWTLQHWDYSWKPEYCFTLQPHVLSDFAAMCRYQQSSPASHFTQKRICSIATSYGRVSLSEQRLIITKDGQHHERWLSTQDEYTAALAEYFGVVL</sequence>
<dbReference type="RefSeq" id="WP_129886304.1">
    <property type="nucleotide sequence ID" value="NZ_CP035758.1"/>
</dbReference>
<name>A0A4P6JKJ2_KTERU</name>
<gene>
    <name evidence="3" type="ORF">EPA93_06685</name>
</gene>
<comment type="similarity">
    <text evidence="1 2">Belongs to the arylamine N-acetyltransferase family.</text>
</comment>
<dbReference type="PRINTS" id="PR01543">
    <property type="entry name" value="ANATRNSFRASE"/>
</dbReference>
<dbReference type="PANTHER" id="PTHR11786">
    <property type="entry name" value="N-HYDROXYARYLAMINE O-ACETYLTRANSFERASE"/>
    <property type="match status" value="1"/>
</dbReference>
<reference evidence="3 4" key="1">
    <citation type="submission" date="2019-01" db="EMBL/GenBank/DDBJ databases">
        <title>Ktedonosporobacter rubrisoli SCAWS-G2.</title>
        <authorList>
            <person name="Huang Y."/>
            <person name="Yan B."/>
        </authorList>
    </citation>
    <scope>NUCLEOTIDE SEQUENCE [LARGE SCALE GENOMIC DNA]</scope>
    <source>
        <strain evidence="3 4">SCAWS-G2</strain>
    </source>
</reference>
<evidence type="ECO:0000256" key="1">
    <source>
        <dbReference type="ARBA" id="ARBA00006547"/>
    </source>
</evidence>
<accession>A0A4P6JKJ2</accession>
<dbReference type="EMBL" id="CP035758">
    <property type="protein sequence ID" value="QBD75707.1"/>
    <property type="molecule type" value="Genomic_DNA"/>
</dbReference>
<proteinExistence type="inferred from homology"/>